<evidence type="ECO:0000256" key="4">
    <source>
        <dbReference type="PROSITE-ProRule" id="PRU00175"/>
    </source>
</evidence>
<evidence type="ECO:0000256" key="2">
    <source>
        <dbReference type="ARBA" id="ARBA00022771"/>
    </source>
</evidence>
<evidence type="ECO:0000313" key="8">
    <source>
        <dbReference type="Proteomes" id="UP000301737"/>
    </source>
</evidence>
<dbReference type="InterPro" id="IPR013083">
    <property type="entry name" value="Znf_RING/FYVE/PHD"/>
</dbReference>
<dbReference type="OrthoDB" id="6105938at2759"/>
<feature type="compositionally biased region" description="Acidic residues" evidence="5">
    <location>
        <begin position="183"/>
        <end position="203"/>
    </location>
</feature>
<keyword evidence="1" id="KW-0479">Metal-binding</keyword>
<evidence type="ECO:0000259" key="6">
    <source>
        <dbReference type="PROSITE" id="PS50089"/>
    </source>
</evidence>
<dbReference type="InterPro" id="IPR001841">
    <property type="entry name" value="Znf_RING"/>
</dbReference>
<dbReference type="Gene3D" id="3.30.40.10">
    <property type="entry name" value="Zinc/RING finger domain, C3HC4 (zinc finger)"/>
    <property type="match status" value="1"/>
</dbReference>
<reference evidence="7 8" key="1">
    <citation type="submission" date="2019-01" db="EMBL/GenBank/DDBJ databases">
        <title>Draft Genome Sequencing of Zygosaccharomyces mellis Ca-7.</title>
        <authorList>
            <person name="Shiwa Y."/>
            <person name="Kanesaki Y."/>
            <person name="Ishige T."/>
            <person name="Mura K."/>
            <person name="Hori T."/>
            <person name="Tamura T."/>
        </authorList>
    </citation>
    <scope>NUCLEOTIDE SEQUENCE [LARGE SCALE GENOMIC DNA]</scope>
    <source>
        <strain evidence="7 8">Ca-7</strain>
    </source>
</reference>
<evidence type="ECO:0000313" key="7">
    <source>
        <dbReference type="EMBL" id="GCE98534.1"/>
    </source>
</evidence>
<sequence length="459" mass="52981">MDVLQTGLLKKDQSIKDTILVNVLQSLICSICHDPMFVPVMTQCGHNYCYDCLSSWFDSNSRELSCPQCRASISDPPSLNSVLQQWLANIIELQRPNEVSEEFQSLLSEKERCENSYRFDEKNELFGGIFKTSAIGVVDEDDDGILRCSNCHWELEDDVGDICPHCDSRIRSRMPQSRRGEFENDEENESLDEEEEHGDDGSETDSYMAIEDEISQSLVSYKLRVAELVDATRRDRVHSHKNFLTQGTSEAGVPFYFPTYALYLSNDCSLSEEERSRRVELARNLEDELQDSVEYQSNRQELEDLRSYFNRRTQNATHQYEDDEVSEDTDHTDMDYEDDRDDVDDDHMMKDHPEDVVDLEAEVDEDEDGDERSDRNSADSGPGSDYYEQHDNGFVSGDSLDDAPVGEDALEDEKDDDPDQDEDEEDQEDQEDNSDDSQDRQEPLQRRKRFHVVLDSEDE</sequence>
<keyword evidence="8" id="KW-1185">Reference proteome</keyword>
<keyword evidence="3" id="KW-0862">Zinc</keyword>
<dbReference type="PANTHER" id="PTHR24103">
    <property type="entry name" value="E3 UBIQUITIN-PROTEIN LIGASE TRIM"/>
    <property type="match status" value="1"/>
</dbReference>
<dbReference type="PROSITE" id="PS00518">
    <property type="entry name" value="ZF_RING_1"/>
    <property type="match status" value="1"/>
</dbReference>
<evidence type="ECO:0000256" key="5">
    <source>
        <dbReference type="SAM" id="MobiDB-lite"/>
    </source>
</evidence>
<feature type="compositionally biased region" description="Acidic residues" evidence="5">
    <location>
        <begin position="335"/>
        <end position="345"/>
    </location>
</feature>
<comment type="caution">
    <text evidence="7">The sequence shown here is derived from an EMBL/GenBank/DDBJ whole genome shotgun (WGS) entry which is preliminary data.</text>
</comment>
<feature type="compositionally biased region" description="Basic and acidic residues" evidence="5">
    <location>
        <begin position="346"/>
        <end position="355"/>
    </location>
</feature>
<dbReference type="SUPFAM" id="SSF57850">
    <property type="entry name" value="RING/U-box"/>
    <property type="match status" value="1"/>
</dbReference>
<dbReference type="GO" id="GO:0008270">
    <property type="term" value="F:zinc ion binding"/>
    <property type="evidence" value="ECO:0007669"/>
    <property type="project" value="UniProtKB-KW"/>
</dbReference>
<dbReference type="Proteomes" id="UP000301737">
    <property type="component" value="Unassembled WGS sequence"/>
</dbReference>
<feature type="compositionally biased region" description="Acidic residues" evidence="5">
    <location>
        <begin position="399"/>
        <end position="436"/>
    </location>
</feature>
<dbReference type="AlphaFoldDB" id="A0A4C2E2V6"/>
<dbReference type="PROSITE" id="PS50089">
    <property type="entry name" value="ZF_RING_2"/>
    <property type="match status" value="1"/>
</dbReference>
<dbReference type="InterPro" id="IPR017907">
    <property type="entry name" value="Znf_RING_CS"/>
</dbReference>
<dbReference type="InterPro" id="IPR050143">
    <property type="entry name" value="TRIM/RBCC"/>
</dbReference>
<dbReference type="InterPro" id="IPR027370">
    <property type="entry name" value="Znf-RING_euk"/>
</dbReference>
<accession>A0A4C2E2V6</accession>
<gene>
    <name evidence="7" type="primary">PSH1</name>
    <name evidence="7" type="ORF">ZYGM_004088</name>
</gene>
<feature type="region of interest" description="Disordered" evidence="5">
    <location>
        <begin position="174"/>
        <end position="204"/>
    </location>
</feature>
<feature type="compositionally biased region" description="Acidic residues" evidence="5">
    <location>
        <begin position="356"/>
        <end position="371"/>
    </location>
</feature>
<dbReference type="Pfam" id="PF13445">
    <property type="entry name" value="zf-RING_UBOX"/>
    <property type="match status" value="1"/>
</dbReference>
<organism evidence="7 8">
    <name type="scientific">Zygosaccharomyces mellis</name>
    <dbReference type="NCBI Taxonomy" id="42258"/>
    <lineage>
        <taxon>Eukaryota</taxon>
        <taxon>Fungi</taxon>
        <taxon>Dikarya</taxon>
        <taxon>Ascomycota</taxon>
        <taxon>Saccharomycotina</taxon>
        <taxon>Saccharomycetes</taxon>
        <taxon>Saccharomycetales</taxon>
        <taxon>Saccharomycetaceae</taxon>
        <taxon>Zygosaccharomyces</taxon>
    </lineage>
</organism>
<feature type="domain" description="RING-type" evidence="6">
    <location>
        <begin position="29"/>
        <end position="70"/>
    </location>
</feature>
<dbReference type="SMART" id="SM00184">
    <property type="entry name" value="RING"/>
    <property type="match status" value="1"/>
</dbReference>
<dbReference type="EMBL" id="BIMX01000005">
    <property type="protein sequence ID" value="GCE98534.1"/>
    <property type="molecule type" value="Genomic_DNA"/>
</dbReference>
<protein>
    <submittedName>
        <fullName evidence="7">E3 ubiquitin ligase</fullName>
    </submittedName>
</protein>
<keyword evidence="2 4" id="KW-0863">Zinc-finger</keyword>
<dbReference type="CDD" id="cd16568">
    <property type="entry name" value="RING-HC_ScPSH1-like"/>
    <property type="match status" value="1"/>
</dbReference>
<evidence type="ECO:0000256" key="3">
    <source>
        <dbReference type="ARBA" id="ARBA00022833"/>
    </source>
</evidence>
<evidence type="ECO:0000256" key="1">
    <source>
        <dbReference type="ARBA" id="ARBA00022723"/>
    </source>
</evidence>
<proteinExistence type="predicted"/>
<feature type="region of interest" description="Disordered" evidence="5">
    <location>
        <begin position="313"/>
        <end position="459"/>
    </location>
</feature>
<name>A0A4C2E2V6_9SACH</name>